<gene>
    <name evidence="1" type="ORF">LEP1GSC038_1411</name>
</gene>
<evidence type="ECO:0000313" key="2">
    <source>
        <dbReference type="Proteomes" id="UP000012101"/>
    </source>
</evidence>
<organism evidence="1 2">
    <name type="scientific">Leptospira weilii str. 2006001855</name>
    <dbReference type="NCBI Taxonomy" id="996804"/>
    <lineage>
        <taxon>Bacteria</taxon>
        <taxon>Pseudomonadati</taxon>
        <taxon>Spirochaetota</taxon>
        <taxon>Spirochaetia</taxon>
        <taxon>Leptospirales</taxon>
        <taxon>Leptospiraceae</taxon>
        <taxon>Leptospira</taxon>
    </lineage>
</organism>
<name>M6FT02_9LEPT</name>
<proteinExistence type="predicted"/>
<comment type="caution">
    <text evidence="1">The sequence shown here is derived from an EMBL/GenBank/DDBJ whole genome shotgun (WGS) entry which is preliminary data.</text>
</comment>
<evidence type="ECO:0000313" key="1">
    <source>
        <dbReference type="EMBL" id="EMM73219.1"/>
    </source>
</evidence>
<accession>M6FT02</accession>
<sequence length="61" mass="7162">MRKNFLKVEIPTISEFVRKIVVCGSSYILRIDLQSSDSTLFRKMNYGFVMPDSPYLRRVES</sequence>
<dbReference type="AlphaFoldDB" id="M6FT02"/>
<dbReference type="EMBL" id="AFJM02000029">
    <property type="protein sequence ID" value="EMM73219.1"/>
    <property type="molecule type" value="Genomic_DNA"/>
</dbReference>
<protein>
    <submittedName>
        <fullName evidence="1">Uncharacterized protein</fullName>
    </submittedName>
</protein>
<dbReference type="Proteomes" id="UP000012101">
    <property type="component" value="Unassembled WGS sequence"/>
</dbReference>
<reference evidence="1 2" key="1">
    <citation type="submission" date="2013-01" db="EMBL/GenBank/DDBJ databases">
        <authorList>
            <person name="Harkins D.M."/>
            <person name="Durkin A.S."/>
            <person name="Brinkac L.M."/>
            <person name="Haft D.H."/>
            <person name="Selengut J.D."/>
            <person name="Sanka R."/>
            <person name="DePew J."/>
            <person name="Purushe J."/>
            <person name="Hospenthal D.R."/>
            <person name="Murray C.K."/>
            <person name="Pimentel G."/>
            <person name="Wasfy M."/>
            <person name="Vinetz J.M."/>
            <person name="Sutton G.G."/>
            <person name="Nierman W.C."/>
            <person name="Fouts D.E."/>
        </authorList>
    </citation>
    <scope>NUCLEOTIDE SEQUENCE [LARGE SCALE GENOMIC DNA]</scope>
    <source>
        <strain evidence="1 2">2006001855</strain>
    </source>
</reference>